<organism evidence="1">
    <name type="scientific">Arundo donax</name>
    <name type="common">Giant reed</name>
    <name type="synonym">Donax arundinaceus</name>
    <dbReference type="NCBI Taxonomy" id="35708"/>
    <lineage>
        <taxon>Eukaryota</taxon>
        <taxon>Viridiplantae</taxon>
        <taxon>Streptophyta</taxon>
        <taxon>Embryophyta</taxon>
        <taxon>Tracheophyta</taxon>
        <taxon>Spermatophyta</taxon>
        <taxon>Magnoliopsida</taxon>
        <taxon>Liliopsida</taxon>
        <taxon>Poales</taxon>
        <taxon>Poaceae</taxon>
        <taxon>PACMAD clade</taxon>
        <taxon>Arundinoideae</taxon>
        <taxon>Arundineae</taxon>
        <taxon>Arundo</taxon>
    </lineage>
</organism>
<reference evidence="1" key="1">
    <citation type="submission" date="2014-09" db="EMBL/GenBank/DDBJ databases">
        <authorList>
            <person name="Magalhaes I.L.F."/>
            <person name="Oliveira U."/>
            <person name="Santos F.R."/>
            <person name="Vidigal T.H.D.A."/>
            <person name="Brescovit A.D."/>
            <person name="Santos A.J."/>
        </authorList>
    </citation>
    <scope>NUCLEOTIDE SEQUENCE</scope>
    <source>
        <tissue evidence="1">Shoot tissue taken approximately 20 cm above the soil surface</tissue>
    </source>
</reference>
<accession>A0A0A9C7A1</accession>
<dbReference type="AlphaFoldDB" id="A0A0A9C7A1"/>
<dbReference type="EMBL" id="GBRH01230493">
    <property type="protein sequence ID" value="JAD67402.1"/>
    <property type="molecule type" value="Transcribed_RNA"/>
</dbReference>
<dbReference type="EMBL" id="GBRH01221379">
    <property type="protein sequence ID" value="JAD76516.1"/>
    <property type="molecule type" value="Transcribed_RNA"/>
</dbReference>
<name>A0A0A9C7A1_ARUDO</name>
<protein>
    <submittedName>
        <fullName evidence="1">Uncharacterized protein</fullName>
    </submittedName>
</protein>
<proteinExistence type="predicted"/>
<reference evidence="1" key="2">
    <citation type="journal article" date="2015" name="Data Brief">
        <title>Shoot transcriptome of the giant reed, Arundo donax.</title>
        <authorList>
            <person name="Barrero R.A."/>
            <person name="Guerrero F.D."/>
            <person name="Moolhuijzen P."/>
            <person name="Goolsby J.A."/>
            <person name="Tidwell J."/>
            <person name="Bellgard S.E."/>
            <person name="Bellgard M.I."/>
        </authorList>
    </citation>
    <scope>NUCLEOTIDE SEQUENCE</scope>
    <source>
        <tissue evidence="1">Shoot tissue taken approximately 20 cm above the soil surface</tissue>
    </source>
</reference>
<evidence type="ECO:0000313" key="1">
    <source>
        <dbReference type="EMBL" id="JAD67402.1"/>
    </source>
</evidence>
<sequence length="52" mass="5769">MVSALKFLDHPKESTPECACCLEEPQLFESSTNQYLLSSSSVQSQSYSLLDP</sequence>